<dbReference type="Proteomes" id="UP000261380">
    <property type="component" value="Unplaced"/>
</dbReference>
<dbReference type="GO" id="GO:0032420">
    <property type="term" value="C:stereocilium"/>
    <property type="evidence" value="ECO:0007669"/>
    <property type="project" value="UniProtKB-SubCell"/>
</dbReference>
<dbReference type="PANTHER" id="PTHR46614">
    <property type="entry name" value="MORN REPEAT-CONTAINING PROTEIN 4"/>
    <property type="match status" value="1"/>
</dbReference>
<reference evidence="9" key="1">
    <citation type="submission" date="2025-08" db="UniProtKB">
        <authorList>
            <consortium name="Ensembl"/>
        </authorList>
    </citation>
    <scope>IDENTIFICATION</scope>
</reference>
<sequence>MLIFIVQLATGLRHGLGQLIFSDGTCFTGQFENGLFNGCGVLVFPDGSRFVPHRVSPHELHILIVFVLIQHLEKMYI</sequence>
<dbReference type="Gene3D" id="2.20.110.10">
    <property type="entry name" value="Histone H3 K4-specific methyltransferase SET7/9 N-terminal domain"/>
    <property type="match status" value="1"/>
</dbReference>
<evidence type="ECO:0000256" key="3">
    <source>
        <dbReference type="ARBA" id="ARBA00022737"/>
    </source>
</evidence>
<evidence type="ECO:0000256" key="8">
    <source>
        <dbReference type="SAM" id="SignalP"/>
    </source>
</evidence>
<feature type="signal peptide" evidence="8">
    <location>
        <begin position="1"/>
        <end position="17"/>
    </location>
</feature>
<reference evidence="9" key="2">
    <citation type="submission" date="2025-09" db="UniProtKB">
        <authorList>
            <consortium name="Ensembl"/>
        </authorList>
    </citation>
    <scope>IDENTIFICATION</scope>
</reference>
<feature type="chain" id="PRO_5017354139" description="MORN repeat-containing protein 4" evidence="8">
    <location>
        <begin position="18"/>
        <end position="77"/>
    </location>
</feature>
<comment type="subcellular location">
    <subcellularLocation>
        <location evidence="1">Cell projection</location>
        <location evidence="1">Filopodium tip</location>
    </subcellularLocation>
    <subcellularLocation>
        <location evidence="2">Cell projection</location>
        <location evidence="2">Stereocilium</location>
    </subcellularLocation>
</comment>
<accession>A0A3B5LXL1</accession>
<evidence type="ECO:0000256" key="4">
    <source>
        <dbReference type="ARBA" id="ARBA00023273"/>
    </source>
</evidence>
<evidence type="ECO:0000313" key="10">
    <source>
        <dbReference type="Proteomes" id="UP000261380"/>
    </source>
</evidence>
<evidence type="ECO:0000313" key="9">
    <source>
        <dbReference type="Ensembl" id="ENSXCOP00000015645.1"/>
    </source>
</evidence>
<dbReference type="InterPro" id="IPR052315">
    <property type="entry name" value="MORN4"/>
</dbReference>
<protein>
    <recommendedName>
        <fullName evidence="7">MORN repeat-containing protein 4</fullName>
    </recommendedName>
</protein>
<dbReference type="GeneTree" id="ENSGT00940000180052"/>
<dbReference type="GO" id="GO:0048678">
    <property type="term" value="P:response to axon injury"/>
    <property type="evidence" value="ECO:0007669"/>
    <property type="project" value="TreeGrafter"/>
</dbReference>
<evidence type="ECO:0000256" key="6">
    <source>
        <dbReference type="ARBA" id="ARBA00038723"/>
    </source>
</evidence>
<dbReference type="PANTHER" id="PTHR46614:SF1">
    <property type="entry name" value="MORN REPEAT-CONTAINING PROTEIN 4"/>
    <property type="match status" value="1"/>
</dbReference>
<evidence type="ECO:0000256" key="7">
    <source>
        <dbReference type="ARBA" id="ARBA00039855"/>
    </source>
</evidence>
<keyword evidence="3" id="KW-0677">Repeat</keyword>
<proteinExistence type="predicted"/>
<dbReference type="Ensembl" id="ENSXCOT00000015839.1">
    <property type="protein sequence ID" value="ENSXCOP00000015645.1"/>
    <property type="gene ID" value="ENSXCOG00000011817.1"/>
</dbReference>
<dbReference type="InterPro" id="IPR003409">
    <property type="entry name" value="MORN"/>
</dbReference>
<evidence type="ECO:0000256" key="5">
    <source>
        <dbReference type="ARBA" id="ARBA00037780"/>
    </source>
</evidence>
<dbReference type="AlphaFoldDB" id="A0A3B5LXL1"/>
<keyword evidence="4" id="KW-0966">Cell projection</keyword>
<comment type="subunit">
    <text evidence="6">Interacts with MYO3A.</text>
</comment>
<keyword evidence="10" id="KW-1185">Reference proteome</keyword>
<name>A0A3B5LXL1_9TELE</name>
<dbReference type="STRING" id="32473.ENSXCOP00000015645"/>
<evidence type="ECO:0000256" key="1">
    <source>
        <dbReference type="ARBA" id="ARBA00004495"/>
    </source>
</evidence>
<dbReference type="Pfam" id="PF02493">
    <property type="entry name" value="MORN"/>
    <property type="match status" value="2"/>
</dbReference>
<dbReference type="GO" id="GO:0032433">
    <property type="term" value="C:filopodium tip"/>
    <property type="evidence" value="ECO:0007669"/>
    <property type="project" value="UniProtKB-SubCell"/>
</dbReference>
<comment type="function">
    <text evidence="5">Plays a role in promoting axonal degeneration following neuronal injury by toxic insult or trauma.</text>
</comment>
<evidence type="ECO:0000256" key="2">
    <source>
        <dbReference type="ARBA" id="ARBA00004645"/>
    </source>
</evidence>
<keyword evidence="8" id="KW-0732">Signal</keyword>
<organism evidence="9 10">
    <name type="scientific">Xiphophorus couchianus</name>
    <name type="common">Monterrey platyfish</name>
    <dbReference type="NCBI Taxonomy" id="32473"/>
    <lineage>
        <taxon>Eukaryota</taxon>
        <taxon>Metazoa</taxon>
        <taxon>Chordata</taxon>
        <taxon>Craniata</taxon>
        <taxon>Vertebrata</taxon>
        <taxon>Euteleostomi</taxon>
        <taxon>Actinopterygii</taxon>
        <taxon>Neopterygii</taxon>
        <taxon>Teleostei</taxon>
        <taxon>Neoteleostei</taxon>
        <taxon>Acanthomorphata</taxon>
        <taxon>Ovalentaria</taxon>
        <taxon>Atherinomorphae</taxon>
        <taxon>Cyprinodontiformes</taxon>
        <taxon>Poeciliidae</taxon>
        <taxon>Poeciliinae</taxon>
        <taxon>Xiphophorus</taxon>
    </lineage>
</organism>
<dbReference type="SUPFAM" id="SSF82185">
    <property type="entry name" value="Histone H3 K4-specific methyltransferase SET7/9 N-terminal domain"/>
    <property type="match status" value="1"/>
</dbReference>